<dbReference type="EMBL" id="AVOT02002029">
    <property type="protein sequence ID" value="MBW0468954.1"/>
    <property type="molecule type" value="Genomic_DNA"/>
</dbReference>
<organism evidence="1 2">
    <name type="scientific">Austropuccinia psidii MF-1</name>
    <dbReference type="NCBI Taxonomy" id="1389203"/>
    <lineage>
        <taxon>Eukaryota</taxon>
        <taxon>Fungi</taxon>
        <taxon>Dikarya</taxon>
        <taxon>Basidiomycota</taxon>
        <taxon>Pucciniomycotina</taxon>
        <taxon>Pucciniomycetes</taxon>
        <taxon>Pucciniales</taxon>
        <taxon>Sphaerophragmiaceae</taxon>
        <taxon>Austropuccinia</taxon>
    </lineage>
</organism>
<dbReference type="AlphaFoldDB" id="A0A9Q3GJ31"/>
<evidence type="ECO:0000313" key="2">
    <source>
        <dbReference type="Proteomes" id="UP000765509"/>
    </source>
</evidence>
<keyword evidence="2" id="KW-1185">Reference proteome</keyword>
<dbReference type="Proteomes" id="UP000765509">
    <property type="component" value="Unassembled WGS sequence"/>
</dbReference>
<accession>A0A9Q3GJ31</accession>
<name>A0A9Q3GJ31_9BASI</name>
<comment type="caution">
    <text evidence="1">The sequence shown here is derived from an EMBL/GenBank/DDBJ whole genome shotgun (WGS) entry which is preliminary data.</text>
</comment>
<evidence type="ECO:0000313" key="1">
    <source>
        <dbReference type="EMBL" id="MBW0468954.1"/>
    </source>
</evidence>
<protein>
    <submittedName>
        <fullName evidence="1">Uncharacterized protein</fullName>
    </submittedName>
</protein>
<gene>
    <name evidence="1" type="ORF">O181_008669</name>
</gene>
<sequence>MTINEVVQNLENKLGQIDSKMITTLATFFAVPSMHQNITPAINTLMETNPDLKVRPDDLLNMIQQITTASPNFDHSTAIVQIDAASKCGTRYRSNDHPSSQN</sequence>
<reference evidence="1" key="1">
    <citation type="submission" date="2021-03" db="EMBL/GenBank/DDBJ databases">
        <title>Draft genome sequence of rust myrtle Austropuccinia psidii MF-1, a brazilian biotype.</title>
        <authorList>
            <person name="Quecine M.C."/>
            <person name="Pachon D.M.R."/>
            <person name="Bonatelli M.L."/>
            <person name="Correr F.H."/>
            <person name="Franceschini L.M."/>
            <person name="Leite T.F."/>
            <person name="Margarido G.R.A."/>
            <person name="Almeida C.A."/>
            <person name="Ferrarezi J.A."/>
            <person name="Labate C.A."/>
        </authorList>
    </citation>
    <scope>NUCLEOTIDE SEQUENCE</scope>
    <source>
        <strain evidence="1">MF-1</strain>
    </source>
</reference>
<proteinExistence type="predicted"/>